<keyword evidence="1" id="KW-1133">Transmembrane helix</keyword>
<keyword evidence="1" id="KW-0812">Transmembrane</keyword>
<keyword evidence="1" id="KW-0472">Membrane</keyword>
<feature type="transmembrane region" description="Helical" evidence="1">
    <location>
        <begin position="7"/>
        <end position="26"/>
    </location>
</feature>
<protein>
    <submittedName>
        <fullName evidence="2">Uncharacterized protein</fullName>
    </submittedName>
</protein>
<organism evidence="2">
    <name type="scientific">Myoviridae sp. ctD8022</name>
    <dbReference type="NCBI Taxonomy" id="2825056"/>
    <lineage>
        <taxon>Viruses</taxon>
        <taxon>Duplodnaviria</taxon>
        <taxon>Heunggongvirae</taxon>
        <taxon>Uroviricota</taxon>
        <taxon>Caudoviricetes</taxon>
    </lineage>
</organism>
<accession>A0A8S5P5C6</accession>
<evidence type="ECO:0000313" key="2">
    <source>
        <dbReference type="EMBL" id="DAE01853.1"/>
    </source>
</evidence>
<reference evidence="2" key="1">
    <citation type="journal article" date="2021" name="Proc. Natl. Acad. Sci. U.S.A.">
        <title>A Catalog of Tens of Thousands of Viruses from Human Metagenomes Reveals Hidden Associations with Chronic Diseases.</title>
        <authorList>
            <person name="Tisza M.J."/>
            <person name="Buck C.B."/>
        </authorList>
    </citation>
    <scope>NUCLEOTIDE SEQUENCE</scope>
    <source>
        <strain evidence="2">CtD8022</strain>
    </source>
</reference>
<dbReference type="EMBL" id="BK015334">
    <property type="protein sequence ID" value="DAE01853.1"/>
    <property type="molecule type" value="Genomic_DNA"/>
</dbReference>
<proteinExistence type="predicted"/>
<evidence type="ECO:0000256" key="1">
    <source>
        <dbReference type="SAM" id="Phobius"/>
    </source>
</evidence>
<name>A0A8S5P5C6_9CAUD</name>
<sequence>MRRMSGNFTGISSLCFCVGILLPGIYSPR</sequence>